<reference evidence="1" key="1">
    <citation type="submission" date="2015-04" db="UniProtKB">
        <authorList>
            <consortium name="EnsemblPlants"/>
        </authorList>
    </citation>
    <scope>IDENTIFICATION</scope>
</reference>
<dbReference type="Proteomes" id="UP000026961">
    <property type="component" value="Chromosome 3"/>
</dbReference>
<protein>
    <submittedName>
        <fullName evidence="1">Uncharacterized protein</fullName>
    </submittedName>
</protein>
<name>A0A0D9ZBK4_9ORYZ</name>
<organism evidence="1">
    <name type="scientific">Oryza glumipatula</name>
    <dbReference type="NCBI Taxonomy" id="40148"/>
    <lineage>
        <taxon>Eukaryota</taxon>
        <taxon>Viridiplantae</taxon>
        <taxon>Streptophyta</taxon>
        <taxon>Embryophyta</taxon>
        <taxon>Tracheophyta</taxon>
        <taxon>Spermatophyta</taxon>
        <taxon>Magnoliopsida</taxon>
        <taxon>Liliopsida</taxon>
        <taxon>Poales</taxon>
        <taxon>Poaceae</taxon>
        <taxon>BOP clade</taxon>
        <taxon>Oryzoideae</taxon>
        <taxon>Oryzeae</taxon>
        <taxon>Oryzinae</taxon>
        <taxon>Oryza</taxon>
    </lineage>
</organism>
<accession>A0A0D9ZBK4</accession>
<reference evidence="1" key="2">
    <citation type="submission" date="2018-05" db="EMBL/GenBank/DDBJ databases">
        <title>OgluRS3 (Oryza glumaepatula Reference Sequence Version 3).</title>
        <authorList>
            <person name="Zhang J."/>
            <person name="Kudrna D."/>
            <person name="Lee S."/>
            <person name="Talag J."/>
            <person name="Welchert J."/>
            <person name="Wing R.A."/>
        </authorList>
    </citation>
    <scope>NUCLEOTIDE SEQUENCE [LARGE SCALE GENOMIC DNA]</scope>
</reference>
<dbReference type="AlphaFoldDB" id="A0A0D9ZBK4"/>
<evidence type="ECO:0000313" key="1">
    <source>
        <dbReference type="EnsemblPlants" id="OGLUM03G29720.1"/>
    </source>
</evidence>
<evidence type="ECO:0000313" key="2">
    <source>
        <dbReference type="Proteomes" id="UP000026961"/>
    </source>
</evidence>
<dbReference type="Gramene" id="OGLUM03G29720.1">
    <property type="protein sequence ID" value="OGLUM03G29720.1"/>
    <property type="gene ID" value="OGLUM03G29720"/>
</dbReference>
<dbReference type="HOGENOM" id="CLU_156851_0_0_1"/>
<keyword evidence="2" id="KW-1185">Reference proteome</keyword>
<proteinExistence type="predicted"/>
<dbReference type="EnsemblPlants" id="OGLUM03G29720.1">
    <property type="protein sequence ID" value="OGLUM03G29720.1"/>
    <property type="gene ID" value="OGLUM03G29720"/>
</dbReference>
<sequence>MARARLRVAAGSFLEREGETRRTRLVGSISFVVDELKSVDEQSFLDGMYDRKFQRALLVTVLIVKGSKFEPSPFHARSVPVANPGCIAACSWRRQQQQLVQGMESHTGINGVALKISHYLLNYAAMSRGFNDSI</sequence>